<reference evidence="2" key="1">
    <citation type="journal article" date="2019" name="bioRxiv">
        <title>The Genome of the Zebra Mussel, Dreissena polymorpha: A Resource for Invasive Species Research.</title>
        <authorList>
            <person name="McCartney M.A."/>
            <person name="Auch B."/>
            <person name="Kono T."/>
            <person name="Mallez S."/>
            <person name="Zhang Y."/>
            <person name="Obille A."/>
            <person name="Becker A."/>
            <person name="Abrahante J.E."/>
            <person name="Garbe J."/>
            <person name="Badalamenti J.P."/>
            <person name="Herman A."/>
            <person name="Mangelson H."/>
            <person name="Liachko I."/>
            <person name="Sullivan S."/>
            <person name="Sone E.D."/>
            <person name="Koren S."/>
            <person name="Silverstein K.A.T."/>
            <person name="Beckman K.B."/>
            <person name="Gohl D.M."/>
        </authorList>
    </citation>
    <scope>NUCLEOTIDE SEQUENCE</scope>
    <source>
        <strain evidence="2">Duluth1</strain>
        <tissue evidence="2">Whole animal</tissue>
    </source>
</reference>
<evidence type="ECO:0000313" key="3">
    <source>
        <dbReference type="Proteomes" id="UP000828390"/>
    </source>
</evidence>
<gene>
    <name evidence="2" type="ORF">DPMN_076762</name>
</gene>
<evidence type="ECO:0000256" key="1">
    <source>
        <dbReference type="SAM" id="MobiDB-lite"/>
    </source>
</evidence>
<reference evidence="2" key="2">
    <citation type="submission" date="2020-11" db="EMBL/GenBank/DDBJ databases">
        <authorList>
            <person name="McCartney M.A."/>
            <person name="Auch B."/>
            <person name="Kono T."/>
            <person name="Mallez S."/>
            <person name="Becker A."/>
            <person name="Gohl D.M."/>
            <person name="Silverstein K.A.T."/>
            <person name="Koren S."/>
            <person name="Bechman K.B."/>
            <person name="Herman A."/>
            <person name="Abrahante J.E."/>
            <person name="Garbe J."/>
        </authorList>
    </citation>
    <scope>NUCLEOTIDE SEQUENCE</scope>
    <source>
        <strain evidence="2">Duluth1</strain>
        <tissue evidence="2">Whole animal</tissue>
    </source>
</reference>
<organism evidence="2 3">
    <name type="scientific">Dreissena polymorpha</name>
    <name type="common">Zebra mussel</name>
    <name type="synonym">Mytilus polymorpha</name>
    <dbReference type="NCBI Taxonomy" id="45954"/>
    <lineage>
        <taxon>Eukaryota</taxon>
        <taxon>Metazoa</taxon>
        <taxon>Spiralia</taxon>
        <taxon>Lophotrochozoa</taxon>
        <taxon>Mollusca</taxon>
        <taxon>Bivalvia</taxon>
        <taxon>Autobranchia</taxon>
        <taxon>Heteroconchia</taxon>
        <taxon>Euheterodonta</taxon>
        <taxon>Imparidentia</taxon>
        <taxon>Neoheterodontei</taxon>
        <taxon>Myida</taxon>
        <taxon>Dreissenoidea</taxon>
        <taxon>Dreissenidae</taxon>
        <taxon>Dreissena</taxon>
    </lineage>
</organism>
<comment type="caution">
    <text evidence="2">The sequence shown here is derived from an EMBL/GenBank/DDBJ whole genome shotgun (WGS) entry which is preliminary data.</text>
</comment>
<proteinExistence type="predicted"/>
<dbReference type="EMBL" id="JAIWYP010000015">
    <property type="protein sequence ID" value="KAH3701766.1"/>
    <property type="molecule type" value="Genomic_DNA"/>
</dbReference>
<sequence>MSNNTAMSSSFNNLSDSSWKLLIRIRASNVGCPKVQSSVAMLFISKKPLSITAVHSGMNGDKTQTHPDNMPSSSCHWQALGIQPAGCRDRSA</sequence>
<protein>
    <submittedName>
        <fullName evidence="2">Uncharacterized protein</fullName>
    </submittedName>
</protein>
<accession>A0A9D3YKP6</accession>
<keyword evidence="3" id="KW-1185">Reference proteome</keyword>
<dbReference type="AlphaFoldDB" id="A0A9D3YKP6"/>
<name>A0A9D3YKP6_DREPO</name>
<feature type="compositionally biased region" description="Polar residues" evidence="1">
    <location>
        <begin position="66"/>
        <end position="75"/>
    </location>
</feature>
<dbReference type="Proteomes" id="UP000828390">
    <property type="component" value="Unassembled WGS sequence"/>
</dbReference>
<evidence type="ECO:0000313" key="2">
    <source>
        <dbReference type="EMBL" id="KAH3701766.1"/>
    </source>
</evidence>
<feature type="region of interest" description="Disordered" evidence="1">
    <location>
        <begin position="55"/>
        <end position="75"/>
    </location>
</feature>